<organism evidence="2 3">
    <name type="scientific">Gordonia polyisoprenivorans</name>
    <dbReference type="NCBI Taxonomy" id="84595"/>
    <lineage>
        <taxon>Bacteria</taxon>
        <taxon>Bacillati</taxon>
        <taxon>Actinomycetota</taxon>
        <taxon>Actinomycetes</taxon>
        <taxon>Mycobacteriales</taxon>
        <taxon>Gordoniaceae</taxon>
        <taxon>Gordonia</taxon>
    </lineage>
</organism>
<name>A0A846WWX8_9ACTN</name>
<feature type="transmembrane region" description="Helical" evidence="1">
    <location>
        <begin position="43"/>
        <end position="61"/>
    </location>
</feature>
<evidence type="ECO:0000313" key="2">
    <source>
        <dbReference type="EMBL" id="NKY05230.1"/>
    </source>
</evidence>
<keyword evidence="1" id="KW-0472">Membrane</keyword>
<dbReference type="Proteomes" id="UP000563898">
    <property type="component" value="Unassembled WGS sequence"/>
</dbReference>
<keyword evidence="1" id="KW-0812">Transmembrane</keyword>
<comment type="caution">
    <text evidence="2">The sequence shown here is derived from an EMBL/GenBank/DDBJ whole genome shotgun (WGS) entry which is preliminary data.</text>
</comment>
<feature type="transmembrane region" description="Helical" evidence="1">
    <location>
        <begin position="15"/>
        <end position="36"/>
    </location>
</feature>
<dbReference type="EMBL" id="JAAXPC010000031">
    <property type="protein sequence ID" value="NKY05230.1"/>
    <property type="molecule type" value="Genomic_DNA"/>
</dbReference>
<accession>A0A846WWX8</accession>
<gene>
    <name evidence="2" type="ORF">HGA05_27105</name>
</gene>
<reference evidence="2 3" key="1">
    <citation type="submission" date="2020-04" db="EMBL/GenBank/DDBJ databases">
        <title>MicrobeNet Type strains.</title>
        <authorList>
            <person name="Nicholson A.C."/>
        </authorList>
    </citation>
    <scope>NUCLEOTIDE SEQUENCE [LARGE SCALE GENOMIC DNA]</scope>
    <source>
        <strain evidence="2 3">ATCC BAA-14</strain>
    </source>
</reference>
<keyword evidence="1" id="KW-1133">Transmembrane helix</keyword>
<evidence type="ECO:0000256" key="1">
    <source>
        <dbReference type="SAM" id="Phobius"/>
    </source>
</evidence>
<evidence type="ECO:0000313" key="3">
    <source>
        <dbReference type="Proteomes" id="UP000563898"/>
    </source>
</evidence>
<proteinExistence type="predicted"/>
<protein>
    <submittedName>
        <fullName evidence="2">Uncharacterized protein</fullName>
    </submittedName>
</protein>
<dbReference type="AlphaFoldDB" id="A0A846WWX8"/>
<sequence>MVQAILVPTLTKQCWGFMIGSALFALGSAPWLGIWMGAANANICYFIGAWFFAAAGLIQVINSGPISVLTEFPPGAGADRSIADRGDPTHPVLSHVWIARRRHHRTPGCGDAAGTIVVSVLLSAVAGADATPSTRWSIWRSPQQTNEPDT</sequence>